<evidence type="ECO:0000256" key="1">
    <source>
        <dbReference type="SAM" id="Phobius"/>
    </source>
</evidence>
<reference evidence="2 3" key="1">
    <citation type="submission" date="2018-10" db="EMBL/GenBank/DDBJ databases">
        <title>Whole Genome of Vibrio owensii strain 170502, isolated from Acute Hepatopancreatic Necrosis Disease (AHPND) shrimp.</title>
        <authorList>
            <person name="Yan M."/>
            <person name="Wang X."/>
            <person name="Wang Y."/>
        </authorList>
    </citation>
    <scope>NUCLEOTIDE SEQUENCE [LARGE SCALE GENOMIC DNA]</scope>
    <source>
        <strain evidence="2 3">1700302</strain>
    </source>
</reference>
<evidence type="ECO:0000313" key="2">
    <source>
        <dbReference type="EMBL" id="AYO17519.1"/>
    </source>
</evidence>
<keyword evidence="1" id="KW-0812">Transmembrane</keyword>
<keyword evidence="3" id="KW-1185">Reference proteome</keyword>
<name>A0ABM6ZP70_9VIBR</name>
<sequence>MVINKVCDLIRLLFSKFYFYLFVLSQYLLVMVINVTSMNDLYGKNNTMEHICTINFIFTKNEGVKFYG</sequence>
<dbReference type="Proteomes" id="UP000272136">
    <property type="component" value="Chromosome 2"/>
</dbReference>
<organism evidence="2 3">
    <name type="scientific">Vibrio owensii</name>
    <dbReference type="NCBI Taxonomy" id="696485"/>
    <lineage>
        <taxon>Bacteria</taxon>
        <taxon>Pseudomonadati</taxon>
        <taxon>Pseudomonadota</taxon>
        <taxon>Gammaproteobacteria</taxon>
        <taxon>Vibrionales</taxon>
        <taxon>Vibrionaceae</taxon>
        <taxon>Vibrio</taxon>
    </lineage>
</organism>
<feature type="transmembrane region" description="Helical" evidence="1">
    <location>
        <begin position="17"/>
        <end position="36"/>
    </location>
</feature>
<accession>A0ABM6ZP70</accession>
<proteinExistence type="predicted"/>
<evidence type="ECO:0000313" key="3">
    <source>
        <dbReference type="Proteomes" id="UP000272136"/>
    </source>
</evidence>
<keyword evidence="1" id="KW-0472">Membrane</keyword>
<keyword evidence="1" id="KW-1133">Transmembrane helix</keyword>
<dbReference type="EMBL" id="CP033138">
    <property type="protein sequence ID" value="AYO17519.1"/>
    <property type="molecule type" value="Genomic_DNA"/>
</dbReference>
<protein>
    <submittedName>
        <fullName evidence="2">Uncharacterized protein</fullName>
    </submittedName>
</protein>
<gene>
    <name evidence="2" type="ORF">D0812_24455</name>
</gene>